<gene>
    <name evidence="3" type="ORF">E6A44_000165</name>
</gene>
<dbReference type="PANTHER" id="PTHR14859:SF1">
    <property type="entry name" value="PGAP2-INTERACTING PROTEIN"/>
    <property type="match status" value="1"/>
</dbReference>
<feature type="domain" description="Endonuclease/exonuclease/phosphatase" evidence="2">
    <location>
        <begin position="27"/>
        <end position="271"/>
    </location>
</feature>
<feature type="chain" id="PRO_5045224060" evidence="1">
    <location>
        <begin position="21"/>
        <end position="279"/>
    </location>
</feature>
<protein>
    <submittedName>
        <fullName evidence="3">Endonuclease/exonuclease/phosphatase family protein</fullName>
    </submittedName>
</protein>
<evidence type="ECO:0000259" key="2">
    <source>
        <dbReference type="Pfam" id="PF03372"/>
    </source>
</evidence>
<evidence type="ECO:0000313" key="4">
    <source>
        <dbReference type="Proteomes" id="UP001517247"/>
    </source>
</evidence>
<dbReference type="SUPFAM" id="SSF56219">
    <property type="entry name" value="DNase I-like"/>
    <property type="match status" value="1"/>
</dbReference>
<keyword evidence="4" id="KW-1185">Reference proteome</keyword>
<feature type="signal peptide" evidence="1">
    <location>
        <begin position="1"/>
        <end position="20"/>
    </location>
</feature>
<dbReference type="Gene3D" id="3.60.10.10">
    <property type="entry name" value="Endonuclease/exonuclease/phosphatase"/>
    <property type="match status" value="1"/>
</dbReference>
<accession>A0ABW9J1F5</accession>
<evidence type="ECO:0000313" key="3">
    <source>
        <dbReference type="EMBL" id="MFN0253965.1"/>
    </source>
</evidence>
<keyword evidence="1" id="KW-0732">Signal</keyword>
<dbReference type="GO" id="GO:0004519">
    <property type="term" value="F:endonuclease activity"/>
    <property type="evidence" value="ECO:0007669"/>
    <property type="project" value="UniProtKB-KW"/>
</dbReference>
<dbReference type="Proteomes" id="UP001517247">
    <property type="component" value="Unassembled WGS sequence"/>
</dbReference>
<dbReference type="Pfam" id="PF03372">
    <property type="entry name" value="Exo_endo_phos"/>
    <property type="match status" value="1"/>
</dbReference>
<keyword evidence="3" id="KW-0378">Hydrolase</keyword>
<organism evidence="3 4">
    <name type="scientific">Pedobacter ureilyticus</name>
    <dbReference type="NCBI Taxonomy" id="1393051"/>
    <lineage>
        <taxon>Bacteria</taxon>
        <taxon>Pseudomonadati</taxon>
        <taxon>Bacteroidota</taxon>
        <taxon>Sphingobacteriia</taxon>
        <taxon>Sphingobacteriales</taxon>
        <taxon>Sphingobacteriaceae</taxon>
        <taxon>Pedobacter</taxon>
    </lineage>
</organism>
<comment type="caution">
    <text evidence="3">The sequence shown here is derived from an EMBL/GenBank/DDBJ whole genome shotgun (WGS) entry which is preliminary data.</text>
</comment>
<name>A0ABW9J1F5_9SPHI</name>
<dbReference type="RefSeq" id="WP_138721156.1">
    <property type="nucleotide sequence ID" value="NZ_SSHJ02000001.1"/>
</dbReference>
<dbReference type="InterPro" id="IPR051916">
    <property type="entry name" value="GPI-anchor_lipid_remodeler"/>
</dbReference>
<dbReference type="EMBL" id="SSHJ02000001">
    <property type="protein sequence ID" value="MFN0253965.1"/>
    <property type="molecule type" value="Genomic_DNA"/>
</dbReference>
<dbReference type="InterPro" id="IPR005135">
    <property type="entry name" value="Endo/exonuclease/phosphatase"/>
</dbReference>
<sequence>MKKTFIVLAALLLMSGAAFAQDYLRVLSYNILEGMKLDSTKGKQQFVKWVKDQDPDIFAIQEANKFTAESLAELAKSYGHNYSVLVKEKGYPTALTSRFPITDAEKINENITHGYITAKVKGYNIVVLHLNPHHYDIRRKEMAAILAKIKENKATKKLIVMGDFNSNSPLDKANYADGALVKRLKEAKLKYAFHNNLVNGEEIDFEVQGSILDFGLVDIIKHLADTDPANAKEINPAKHRIDYIYVSKDLKSKVIRGKFIRDDFTKKFSDHLPIIIELK</sequence>
<dbReference type="PANTHER" id="PTHR14859">
    <property type="entry name" value="CALCOFLUOR WHITE HYPERSENSITIVE PROTEIN PRECURSOR"/>
    <property type="match status" value="1"/>
</dbReference>
<keyword evidence="3" id="KW-0540">Nuclease</keyword>
<proteinExistence type="predicted"/>
<evidence type="ECO:0000256" key="1">
    <source>
        <dbReference type="SAM" id="SignalP"/>
    </source>
</evidence>
<reference evidence="3 4" key="1">
    <citation type="submission" date="2024-12" db="EMBL/GenBank/DDBJ databases">
        <authorList>
            <person name="Hu S."/>
        </authorList>
    </citation>
    <scope>NUCLEOTIDE SEQUENCE [LARGE SCALE GENOMIC DNA]</scope>
    <source>
        <strain evidence="3 4">THG-T11</strain>
    </source>
</reference>
<dbReference type="InterPro" id="IPR036691">
    <property type="entry name" value="Endo/exonu/phosph_ase_sf"/>
</dbReference>
<keyword evidence="3" id="KW-0255">Endonuclease</keyword>